<organism evidence="2">
    <name type="scientific">Anguilla anguilla</name>
    <name type="common">European freshwater eel</name>
    <name type="synonym">Muraena anguilla</name>
    <dbReference type="NCBI Taxonomy" id="7936"/>
    <lineage>
        <taxon>Eukaryota</taxon>
        <taxon>Metazoa</taxon>
        <taxon>Chordata</taxon>
        <taxon>Craniata</taxon>
        <taxon>Vertebrata</taxon>
        <taxon>Euteleostomi</taxon>
        <taxon>Actinopterygii</taxon>
        <taxon>Neopterygii</taxon>
        <taxon>Teleostei</taxon>
        <taxon>Anguilliformes</taxon>
        <taxon>Anguillidae</taxon>
        <taxon>Anguilla</taxon>
    </lineage>
</organism>
<feature type="region of interest" description="Disordered" evidence="1">
    <location>
        <begin position="1"/>
        <end position="35"/>
    </location>
</feature>
<protein>
    <submittedName>
        <fullName evidence="2">Uncharacterized protein</fullName>
    </submittedName>
</protein>
<dbReference type="AlphaFoldDB" id="A0A0E9RU39"/>
<proteinExistence type="predicted"/>
<reference evidence="2" key="1">
    <citation type="submission" date="2014-11" db="EMBL/GenBank/DDBJ databases">
        <authorList>
            <person name="Amaro Gonzalez C."/>
        </authorList>
    </citation>
    <scope>NUCLEOTIDE SEQUENCE</scope>
</reference>
<sequence>MQTAFFASTRGVTRGGQPGQANHHSAAKDSFYSEG</sequence>
<reference evidence="2" key="2">
    <citation type="journal article" date="2015" name="Fish Shellfish Immunol.">
        <title>Early steps in the European eel (Anguilla anguilla)-Vibrio vulnificus interaction in the gills: Role of the RtxA13 toxin.</title>
        <authorList>
            <person name="Callol A."/>
            <person name="Pajuelo D."/>
            <person name="Ebbesson L."/>
            <person name="Teles M."/>
            <person name="MacKenzie S."/>
            <person name="Amaro C."/>
        </authorList>
    </citation>
    <scope>NUCLEOTIDE SEQUENCE</scope>
</reference>
<dbReference type="EMBL" id="GBXM01076597">
    <property type="protein sequence ID" value="JAH31980.1"/>
    <property type="molecule type" value="Transcribed_RNA"/>
</dbReference>
<evidence type="ECO:0000313" key="2">
    <source>
        <dbReference type="EMBL" id="JAH31980.1"/>
    </source>
</evidence>
<accession>A0A0E9RU39</accession>
<name>A0A0E9RU39_ANGAN</name>
<evidence type="ECO:0000256" key="1">
    <source>
        <dbReference type="SAM" id="MobiDB-lite"/>
    </source>
</evidence>